<keyword evidence="1" id="KW-0853">WD repeat</keyword>
<dbReference type="GO" id="GO:0006261">
    <property type="term" value="P:DNA-templated DNA replication"/>
    <property type="evidence" value="ECO:0007669"/>
    <property type="project" value="TreeGrafter"/>
</dbReference>
<dbReference type="GO" id="GO:0005656">
    <property type="term" value="C:nuclear pre-replicative complex"/>
    <property type="evidence" value="ECO:0007669"/>
    <property type="project" value="TreeGrafter"/>
</dbReference>
<protein>
    <submittedName>
        <fullName evidence="3">Uncharacterized protein</fullName>
    </submittedName>
</protein>
<reference evidence="3" key="1">
    <citation type="journal article" date="2021" name="bioRxiv">
        <title>Whole Genome Assembly and Annotation of Northern Wild Rice, Zizania palustris L., Supports a Whole Genome Duplication in the Zizania Genus.</title>
        <authorList>
            <person name="Haas M."/>
            <person name="Kono T."/>
            <person name="Macchietto M."/>
            <person name="Millas R."/>
            <person name="McGilp L."/>
            <person name="Shao M."/>
            <person name="Duquette J."/>
            <person name="Hirsch C.N."/>
            <person name="Kimball J."/>
        </authorList>
    </citation>
    <scope>NUCLEOTIDE SEQUENCE</scope>
    <source>
        <tissue evidence="3">Fresh leaf tissue</tissue>
    </source>
</reference>
<feature type="repeat" description="WD" evidence="1">
    <location>
        <begin position="137"/>
        <end position="180"/>
    </location>
</feature>
<keyword evidence="4" id="KW-1185">Reference proteome</keyword>
<dbReference type="Pfam" id="PF00400">
    <property type="entry name" value="WD40"/>
    <property type="match status" value="1"/>
</dbReference>
<organism evidence="3 4">
    <name type="scientific">Zizania palustris</name>
    <name type="common">Northern wild rice</name>
    <dbReference type="NCBI Taxonomy" id="103762"/>
    <lineage>
        <taxon>Eukaryota</taxon>
        <taxon>Viridiplantae</taxon>
        <taxon>Streptophyta</taxon>
        <taxon>Embryophyta</taxon>
        <taxon>Tracheophyta</taxon>
        <taxon>Spermatophyta</taxon>
        <taxon>Magnoliopsida</taxon>
        <taxon>Liliopsida</taxon>
        <taxon>Poales</taxon>
        <taxon>Poaceae</taxon>
        <taxon>BOP clade</taxon>
        <taxon>Oryzoideae</taxon>
        <taxon>Oryzeae</taxon>
        <taxon>Zizaniinae</taxon>
        <taxon>Zizania</taxon>
    </lineage>
</organism>
<evidence type="ECO:0000313" key="4">
    <source>
        <dbReference type="Proteomes" id="UP000729402"/>
    </source>
</evidence>
<dbReference type="InterPro" id="IPR001680">
    <property type="entry name" value="WD40_rpt"/>
</dbReference>
<dbReference type="InterPro" id="IPR045227">
    <property type="entry name" value="WDR18/Ipi3/RID3"/>
</dbReference>
<dbReference type="SMART" id="SM00320">
    <property type="entry name" value="WD40"/>
    <property type="match status" value="1"/>
</dbReference>
<dbReference type="GO" id="GO:0006364">
    <property type="term" value="P:rRNA processing"/>
    <property type="evidence" value="ECO:0007669"/>
    <property type="project" value="TreeGrafter"/>
</dbReference>
<dbReference type="Proteomes" id="UP000729402">
    <property type="component" value="Unassembled WGS sequence"/>
</dbReference>
<name>A0A8J5RIM1_ZIZPA</name>
<feature type="region of interest" description="Disordered" evidence="2">
    <location>
        <begin position="52"/>
        <end position="99"/>
    </location>
</feature>
<dbReference type="PROSITE" id="PS50082">
    <property type="entry name" value="WD_REPEATS_2"/>
    <property type="match status" value="1"/>
</dbReference>
<gene>
    <name evidence="3" type="ORF">GUJ93_ZPchr0009g532</name>
</gene>
<accession>A0A8J5RIM1</accession>
<dbReference type="PANTHER" id="PTHR18763:SF3">
    <property type="entry name" value="OS09G0477800 PROTEIN"/>
    <property type="match status" value="1"/>
</dbReference>
<sequence length="328" mass="33462">MGLAVVTPGAAFVAASHVCPVTGVGSVRLLHWWSQAPTRSLPVPEPVAPLVASPHGSHLLAGGVSGESTPSSSHPATSPAPSEHTTASPSRASRSTTTARCSSPAATTAWWPCSCSYASSTSTPTPLAPRTSRSNRLPAHAAPVTCVACGHGGCNAVVATASMDGTCKVWTLTDGSHLLTITLPCTAFSLTLDSPTARLFAGSFDGWVHVASLNSLDTDTAKSSWYAGGNTSAALVGVGMANGCKNRSPARRTARWGCGTSPVACSVNTFRTNTAVTDVLVVKRSAGNVARARGGAEGFRVRDGEAWRKAGEVARMEQALARVGGGQD</sequence>
<dbReference type="OrthoDB" id="756370at2759"/>
<feature type="compositionally biased region" description="Low complexity" evidence="2">
    <location>
        <begin position="67"/>
        <end position="99"/>
    </location>
</feature>
<evidence type="ECO:0000313" key="3">
    <source>
        <dbReference type="EMBL" id="KAG8049872.1"/>
    </source>
</evidence>
<comment type="caution">
    <text evidence="3">The sequence shown here is derived from an EMBL/GenBank/DDBJ whole genome shotgun (WGS) entry which is preliminary data.</text>
</comment>
<dbReference type="GO" id="GO:0120330">
    <property type="term" value="C:rixosome complex"/>
    <property type="evidence" value="ECO:0007669"/>
    <property type="project" value="TreeGrafter"/>
</dbReference>
<reference evidence="3" key="2">
    <citation type="submission" date="2021-02" db="EMBL/GenBank/DDBJ databases">
        <authorList>
            <person name="Kimball J.A."/>
            <person name="Haas M.W."/>
            <person name="Macchietto M."/>
            <person name="Kono T."/>
            <person name="Duquette J."/>
            <person name="Shao M."/>
        </authorList>
    </citation>
    <scope>NUCLEOTIDE SEQUENCE</scope>
    <source>
        <tissue evidence="3">Fresh leaf tissue</tissue>
    </source>
</reference>
<dbReference type="EMBL" id="JAAALK010000289">
    <property type="protein sequence ID" value="KAG8049872.1"/>
    <property type="molecule type" value="Genomic_DNA"/>
</dbReference>
<dbReference type="PANTHER" id="PTHR18763">
    <property type="entry name" value="WD-REPEAT PROTEIN 18"/>
    <property type="match status" value="1"/>
</dbReference>
<evidence type="ECO:0000256" key="2">
    <source>
        <dbReference type="SAM" id="MobiDB-lite"/>
    </source>
</evidence>
<dbReference type="AlphaFoldDB" id="A0A8J5RIM1"/>
<proteinExistence type="predicted"/>
<evidence type="ECO:0000256" key="1">
    <source>
        <dbReference type="PROSITE-ProRule" id="PRU00221"/>
    </source>
</evidence>